<dbReference type="SUPFAM" id="SSF55315">
    <property type="entry name" value="L30e-like"/>
    <property type="match status" value="1"/>
</dbReference>
<dbReference type="PRINTS" id="PR00884">
    <property type="entry name" value="RIBOSOMALHS6"/>
</dbReference>
<sequence>MSNEKGLQEENIRVGTKQTIRMVELGKATEVYIAEDADSRVTSKVILLCKSMDVKITYVDTMKNLGKACGIDVGAAMVAIVNE</sequence>
<dbReference type="AlphaFoldDB" id="A0A1T2WZU3"/>
<keyword evidence="3" id="KW-1185">Reference proteome</keyword>
<accession>A0A1T2WZU3</accession>
<gene>
    <name evidence="2" type="ORF">BVG16_30415</name>
</gene>
<comment type="caution">
    <text evidence="2">The sequence shown here is derived from an EMBL/GenBank/DDBJ whole genome shotgun (WGS) entry which is preliminary data.</text>
</comment>
<dbReference type="Proteomes" id="UP000190188">
    <property type="component" value="Unassembled WGS sequence"/>
</dbReference>
<dbReference type="Pfam" id="PF01248">
    <property type="entry name" value="Ribosomal_L7Ae"/>
    <property type="match status" value="1"/>
</dbReference>
<evidence type="ECO:0000313" key="3">
    <source>
        <dbReference type="Proteomes" id="UP000190188"/>
    </source>
</evidence>
<dbReference type="RefSeq" id="WP_078502955.1">
    <property type="nucleotide sequence ID" value="NZ_MSZX01000022.1"/>
</dbReference>
<dbReference type="InterPro" id="IPR029064">
    <property type="entry name" value="Ribosomal_eL30-like_sf"/>
</dbReference>
<proteinExistence type="predicted"/>
<reference evidence="2 3" key="1">
    <citation type="submission" date="2017-01" db="EMBL/GenBank/DDBJ databases">
        <title>Genome analysis of Paenibacillus selenitrireducens ES3-24.</title>
        <authorList>
            <person name="Xu D."/>
            <person name="Yao R."/>
            <person name="Zheng S."/>
        </authorList>
    </citation>
    <scope>NUCLEOTIDE SEQUENCE [LARGE SCALE GENOMIC DNA]</scope>
    <source>
        <strain evidence="2 3">ES3-24</strain>
    </source>
</reference>
<dbReference type="Gene3D" id="3.30.1330.30">
    <property type="match status" value="1"/>
</dbReference>
<dbReference type="OrthoDB" id="2353623at2"/>
<keyword evidence="2" id="KW-0687">Ribonucleoprotein</keyword>
<keyword evidence="2" id="KW-0689">Ribosomal protein</keyword>
<evidence type="ECO:0000259" key="1">
    <source>
        <dbReference type="Pfam" id="PF01248"/>
    </source>
</evidence>
<evidence type="ECO:0000313" key="2">
    <source>
        <dbReference type="EMBL" id="OPA73122.1"/>
    </source>
</evidence>
<name>A0A1T2WZU3_9BACL</name>
<feature type="domain" description="Ribosomal protein eL8/eL30/eS12/Gadd45" evidence="1">
    <location>
        <begin position="8"/>
        <end position="82"/>
    </location>
</feature>
<dbReference type="GO" id="GO:0005840">
    <property type="term" value="C:ribosome"/>
    <property type="evidence" value="ECO:0007669"/>
    <property type="project" value="UniProtKB-KW"/>
</dbReference>
<dbReference type="InterPro" id="IPR004038">
    <property type="entry name" value="Ribosomal_eL8/eL30/eS12/Gad45"/>
</dbReference>
<dbReference type="EMBL" id="MSZX01000022">
    <property type="protein sequence ID" value="OPA73122.1"/>
    <property type="molecule type" value="Genomic_DNA"/>
</dbReference>
<dbReference type="STRING" id="1324314.BVG16_30415"/>
<protein>
    <submittedName>
        <fullName evidence="2">Ribosomal protein L7Ae-like protein</fullName>
    </submittedName>
</protein>
<organism evidence="2 3">
    <name type="scientific">Paenibacillus selenitireducens</name>
    <dbReference type="NCBI Taxonomy" id="1324314"/>
    <lineage>
        <taxon>Bacteria</taxon>
        <taxon>Bacillati</taxon>
        <taxon>Bacillota</taxon>
        <taxon>Bacilli</taxon>
        <taxon>Bacillales</taxon>
        <taxon>Paenibacillaceae</taxon>
        <taxon>Paenibacillus</taxon>
    </lineage>
</organism>